<dbReference type="HOGENOM" id="CLU_067218_4_5_2"/>
<dbReference type="PROSITE" id="PS00198">
    <property type="entry name" value="4FE4S_FER_1"/>
    <property type="match status" value="2"/>
</dbReference>
<evidence type="ECO:0000256" key="4">
    <source>
        <dbReference type="ARBA" id="ARBA00023014"/>
    </source>
</evidence>
<keyword evidence="4" id="KW-0411">Iron-sulfur</keyword>
<dbReference type="GO" id="GO:0016651">
    <property type="term" value="F:oxidoreductase activity, acting on NAD(P)H"/>
    <property type="evidence" value="ECO:0007669"/>
    <property type="project" value="InterPro"/>
</dbReference>
<keyword evidence="3" id="KW-0408">Iron</keyword>
<evidence type="ECO:0000313" key="6">
    <source>
        <dbReference type="EMBL" id="ADM28704.1"/>
    </source>
</evidence>
<dbReference type="Gene3D" id="3.30.70.3270">
    <property type="match status" value="1"/>
</dbReference>
<sequence length="127" mass="14417">MSIVIEALKNLLRRPATIQFPRKPTPVEKDFRGKHYADLRKCIGCSICAMECPSNCITMKRLPEGIKLKHNPRGLYPVIEYNACVFCYRCVKVCPVNAYITTNDYMLSTKEKLLSESLSLSTLEGVK</sequence>
<dbReference type="PANTHER" id="PTHR10849">
    <property type="entry name" value="NADH DEHYDROGENASE UBIQUINONE IRON-SULFUR PROTEIN 8, MITOCHONDRIAL"/>
    <property type="match status" value="1"/>
</dbReference>
<dbReference type="InterPro" id="IPR017896">
    <property type="entry name" value="4Fe4S_Fe-S-bd"/>
</dbReference>
<feature type="domain" description="4Fe-4S ferredoxin-type" evidence="5">
    <location>
        <begin position="33"/>
        <end position="62"/>
    </location>
</feature>
<dbReference type="GO" id="GO:0046872">
    <property type="term" value="F:metal ion binding"/>
    <property type="evidence" value="ECO:0007669"/>
    <property type="project" value="UniProtKB-KW"/>
</dbReference>
<evidence type="ECO:0000259" key="5">
    <source>
        <dbReference type="PROSITE" id="PS51379"/>
    </source>
</evidence>
<dbReference type="BioCyc" id="IAGG583356:GHAH-1900-MONOMER"/>
<gene>
    <name evidence="6" type="ordered locus">Igag_1911</name>
</gene>
<keyword evidence="2" id="KW-0479">Metal-binding</keyword>
<dbReference type="Proteomes" id="UP000001304">
    <property type="component" value="Chromosome"/>
</dbReference>
<dbReference type="AlphaFoldDB" id="E0ST43"/>
<reference evidence="6 7" key="1">
    <citation type="journal article" date="2010" name="Stand. Genomic Sci.">
        <title>Complete genome sequence of Ignisphaera aggregans type strain (AQ1.S1).</title>
        <authorList>
            <person name="Goker M."/>
            <person name="Held B."/>
            <person name="Lapidus A."/>
            <person name="Nolan M."/>
            <person name="Spring S."/>
            <person name="Yasawong M."/>
            <person name="Lucas S."/>
            <person name="Glavina Del Rio T."/>
            <person name="Tice H."/>
            <person name="Cheng J.F."/>
            <person name="Goodwin L."/>
            <person name="Tapia R."/>
            <person name="Pitluck S."/>
            <person name="Liolios K."/>
            <person name="Ivanova N."/>
            <person name="Mavromatis K."/>
            <person name="Mikhailova N."/>
            <person name="Pati A."/>
            <person name="Chen A."/>
            <person name="Palaniappan K."/>
            <person name="Brambilla E."/>
            <person name="Land M."/>
            <person name="Hauser L."/>
            <person name="Chang Y.J."/>
            <person name="Jeffries C.D."/>
            <person name="Brettin T."/>
            <person name="Detter J.C."/>
            <person name="Han C."/>
            <person name="Rohde M."/>
            <person name="Sikorski J."/>
            <person name="Woyke T."/>
            <person name="Bristow J."/>
            <person name="Eisen J.A."/>
            <person name="Markowitz V."/>
            <person name="Hugenholtz P."/>
            <person name="Kyrpides N.C."/>
            <person name="Klenk H.P."/>
        </authorList>
    </citation>
    <scope>NUCLEOTIDE SEQUENCE [LARGE SCALE GENOMIC DNA]</scope>
    <source>
        <strain evidence="7">DSM 17230 / JCM 13409 / AQ1.S1</strain>
    </source>
</reference>
<dbReference type="GO" id="GO:0016020">
    <property type="term" value="C:membrane"/>
    <property type="evidence" value="ECO:0007669"/>
    <property type="project" value="InterPro"/>
</dbReference>
<feature type="domain" description="4Fe-4S ferredoxin-type" evidence="5">
    <location>
        <begin position="75"/>
        <end position="104"/>
    </location>
</feature>
<name>E0ST43_IGNAA</name>
<evidence type="ECO:0000256" key="1">
    <source>
        <dbReference type="ARBA" id="ARBA00022485"/>
    </source>
</evidence>
<dbReference type="Pfam" id="PF12838">
    <property type="entry name" value="Fer4_7"/>
    <property type="match status" value="1"/>
</dbReference>
<evidence type="ECO:0000256" key="2">
    <source>
        <dbReference type="ARBA" id="ARBA00022723"/>
    </source>
</evidence>
<proteinExistence type="predicted"/>
<dbReference type="PROSITE" id="PS51379">
    <property type="entry name" value="4FE4S_FER_2"/>
    <property type="match status" value="2"/>
</dbReference>
<dbReference type="GO" id="GO:0051539">
    <property type="term" value="F:4 iron, 4 sulfur cluster binding"/>
    <property type="evidence" value="ECO:0007669"/>
    <property type="project" value="UniProtKB-KW"/>
</dbReference>
<accession>E0ST43</accession>
<dbReference type="InterPro" id="IPR017900">
    <property type="entry name" value="4Fe4S_Fe_S_CS"/>
</dbReference>
<evidence type="ECO:0000256" key="3">
    <source>
        <dbReference type="ARBA" id="ARBA00023004"/>
    </source>
</evidence>
<organism evidence="6 7">
    <name type="scientific">Ignisphaera aggregans (strain DSM 17230 / JCM 13409 / AQ1.S1)</name>
    <dbReference type="NCBI Taxonomy" id="583356"/>
    <lineage>
        <taxon>Archaea</taxon>
        <taxon>Thermoproteota</taxon>
        <taxon>Thermoprotei</taxon>
        <taxon>Desulfurococcales</taxon>
        <taxon>Desulfurococcaceae</taxon>
        <taxon>Ignisphaera</taxon>
    </lineage>
</organism>
<keyword evidence="7" id="KW-1185">Reference proteome</keyword>
<dbReference type="STRING" id="583356.Igag_1911"/>
<protein>
    <submittedName>
        <fullName evidence="6">4Fe-4S ferredoxin iron-sulfur binding domain protein</fullName>
    </submittedName>
</protein>
<keyword evidence="1" id="KW-0004">4Fe-4S</keyword>
<dbReference type="InterPro" id="IPR010226">
    <property type="entry name" value="NADH_quinone_OxRdtase_chainI"/>
</dbReference>
<dbReference type="SUPFAM" id="SSF46548">
    <property type="entry name" value="alpha-helical ferredoxin"/>
    <property type="match status" value="1"/>
</dbReference>
<dbReference type="KEGG" id="iag:Igag_1911"/>
<dbReference type="EMBL" id="CP002098">
    <property type="protein sequence ID" value="ADM28704.1"/>
    <property type="molecule type" value="Genomic_DNA"/>
</dbReference>
<evidence type="ECO:0000313" key="7">
    <source>
        <dbReference type="Proteomes" id="UP000001304"/>
    </source>
</evidence>